<gene>
    <name evidence="1" type="ORF">SAMN05216429_104135</name>
</gene>
<dbReference type="AlphaFoldDB" id="A0A1I3SYJ8"/>
<dbReference type="Proteomes" id="UP000199445">
    <property type="component" value="Unassembled WGS sequence"/>
</dbReference>
<evidence type="ECO:0000313" key="1">
    <source>
        <dbReference type="EMBL" id="SFJ63510.1"/>
    </source>
</evidence>
<name>A0A1I3SYJ8_9GAMM</name>
<reference evidence="1 2" key="1">
    <citation type="submission" date="2016-10" db="EMBL/GenBank/DDBJ databases">
        <authorList>
            <person name="de Groot N.N."/>
        </authorList>
    </citation>
    <scope>NUCLEOTIDE SEQUENCE [LARGE SCALE GENOMIC DNA]</scope>
    <source>
        <strain evidence="1 2">IBRC-M 10445</strain>
    </source>
</reference>
<dbReference type="EMBL" id="FOSC01000004">
    <property type="protein sequence ID" value="SFJ63510.1"/>
    <property type="molecule type" value="Genomic_DNA"/>
</dbReference>
<accession>A0A1I3SYJ8</accession>
<keyword evidence="2" id="KW-1185">Reference proteome</keyword>
<sequence length="55" mass="5689">MKQNAGGVNFECAMLRWPGASVQPFATLIQSLAGSFCTGVREVTASPSVTVTSPS</sequence>
<protein>
    <submittedName>
        <fullName evidence="1">Uncharacterized protein</fullName>
    </submittedName>
</protein>
<proteinExistence type="predicted"/>
<evidence type="ECO:0000313" key="2">
    <source>
        <dbReference type="Proteomes" id="UP000199445"/>
    </source>
</evidence>
<organism evidence="1 2">
    <name type="scientific">Marinobacter persicus</name>
    <dbReference type="NCBI Taxonomy" id="930118"/>
    <lineage>
        <taxon>Bacteria</taxon>
        <taxon>Pseudomonadati</taxon>
        <taxon>Pseudomonadota</taxon>
        <taxon>Gammaproteobacteria</taxon>
        <taxon>Pseudomonadales</taxon>
        <taxon>Marinobacteraceae</taxon>
        <taxon>Marinobacter</taxon>
    </lineage>
</organism>